<evidence type="ECO:0000313" key="9">
    <source>
        <dbReference type="Proteomes" id="UP000604046"/>
    </source>
</evidence>
<feature type="region of interest" description="Disordered" evidence="6">
    <location>
        <begin position="765"/>
        <end position="784"/>
    </location>
</feature>
<keyword evidence="4 5" id="KW-0808">Transferase</keyword>
<dbReference type="GO" id="GO:0046920">
    <property type="term" value="F:alpha-(1-&gt;3)-fucosyltransferase activity"/>
    <property type="evidence" value="ECO:0007669"/>
    <property type="project" value="TreeGrafter"/>
</dbReference>
<dbReference type="InterPro" id="IPR001503">
    <property type="entry name" value="Glyco_trans_10"/>
</dbReference>
<comment type="caution">
    <text evidence="8">The sequence shown here is derived from an EMBL/GenBank/DDBJ whole genome shotgun (WGS) entry which is preliminary data.</text>
</comment>
<dbReference type="PANTHER" id="PTHR11929">
    <property type="entry name" value="ALPHA- 1,3 -FUCOSYLTRANSFERASE"/>
    <property type="match status" value="1"/>
</dbReference>
<dbReference type="Pfam" id="PF00852">
    <property type="entry name" value="Glyco_transf_10"/>
    <property type="match status" value="1"/>
</dbReference>
<dbReference type="EMBL" id="CAJNDS010002840">
    <property type="protein sequence ID" value="CAE7615288.1"/>
    <property type="molecule type" value="Genomic_DNA"/>
</dbReference>
<name>A0A812VEG5_9DINO</name>
<accession>A0A812VEG5</accession>
<dbReference type="GO" id="GO:0032580">
    <property type="term" value="C:Golgi cisterna membrane"/>
    <property type="evidence" value="ECO:0007669"/>
    <property type="project" value="UniProtKB-SubCell"/>
</dbReference>
<dbReference type="OrthoDB" id="427096at2759"/>
<protein>
    <recommendedName>
        <fullName evidence="5">Fucosyltransferase</fullName>
        <ecNumber evidence="5">2.4.1.-</ecNumber>
    </recommendedName>
</protein>
<dbReference type="SUPFAM" id="SSF53756">
    <property type="entry name" value="UDP-Glycosyltransferase/glycogen phosphorylase"/>
    <property type="match status" value="1"/>
</dbReference>
<evidence type="ECO:0000259" key="7">
    <source>
        <dbReference type="Pfam" id="PF00852"/>
    </source>
</evidence>
<evidence type="ECO:0000256" key="5">
    <source>
        <dbReference type="RuleBase" id="RU003832"/>
    </source>
</evidence>
<evidence type="ECO:0000256" key="2">
    <source>
        <dbReference type="ARBA" id="ARBA00008919"/>
    </source>
</evidence>
<gene>
    <name evidence="8" type="primary">fucT</name>
    <name evidence="8" type="ORF">SNAT2548_LOCUS34976</name>
</gene>
<dbReference type="PANTHER" id="PTHR11929:SF194">
    <property type="entry name" value="ALPHA-(1,3)-FUCOSYLTRANSFERASE 10"/>
    <property type="match status" value="1"/>
</dbReference>
<comment type="similarity">
    <text evidence="2 5">Belongs to the glycosyltransferase 10 family.</text>
</comment>
<evidence type="ECO:0000313" key="8">
    <source>
        <dbReference type="EMBL" id="CAE7615288.1"/>
    </source>
</evidence>
<feature type="domain" description="Fucosyltransferase C-terminal" evidence="7">
    <location>
        <begin position="617"/>
        <end position="678"/>
    </location>
</feature>
<dbReference type="UniPathway" id="UPA00378"/>
<organism evidence="8 9">
    <name type="scientific">Symbiodinium natans</name>
    <dbReference type="NCBI Taxonomy" id="878477"/>
    <lineage>
        <taxon>Eukaryota</taxon>
        <taxon>Sar</taxon>
        <taxon>Alveolata</taxon>
        <taxon>Dinophyceae</taxon>
        <taxon>Suessiales</taxon>
        <taxon>Symbiodiniaceae</taxon>
        <taxon>Symbiodinium</taxon>
    </lineage>
</organism>
<dbReference type="EC" id="2.4.1.-" evidence="5"/>
<keyword evidence="5" id="KW-0333">Golgi apparatus</keyword>
<evidence type="ECO:0000256" key="3">
    <source>
        <dbReference type="ARBA" id="ARBA00022676"/>
    </source>
</evidence>
<proteinExistence type="inferred from homology"/>
<keyword evidence="3 5" id="KW-0328">Glycosyltransferase</keyword>
<dbReference type="InterPro" id="IPR038577">
    <property type="entry name" value="GT10-like_C_sf"/>
</dbReference>
<dbReference type="Proteomes" id="UP000604046">
    <property type="component" value="Unassembled WGS sequence"/>
</dbReference>
<evidence type="ECO:0000256" key="1">
    <source>
        <dbReference type="ARBA" id="ARBA00004922"/>
    </source>
</evidence>
<reference evidence="8" key="1">
    <citation type="submission" date="2021-02" db="EMBL/GenBank/DDBJ databases">
        <authorList>
            <person name="Dougan E. K."/>
            <person name="Rhodes N."/>
            <person name="Thang M."/>
            <person name="Chan C."/>
        </authorList>
    </citation>
    <scope>NUCLEOTIDE SEQUENCE</scope>
</reference>
<comment type="subcellular location">
    <subcellularLocation>
        <location evidence="5">Golgi apparatus</location>
        <location evidence="5">Golgi stack membrane</location>
        <topology evidence="5">Single-pass type II membrane protein</topology>
    </subcellularLocation>
</comment>
<dbReference type="AlphaFoldDB" id="A0A812VEG5"/>
<dbReference type="InterPro" id="IPR055270">
    <property type="entry name" value="Glyco_tran_10_C"/>
</dbReference>
<dbReference type="Gene3D" id="3.40.50.11660">
    <property type="entry name" value="Glycosyl transferase family 10, C-terminal domain"/>
    <property type="match status" value="1"/>
</dbReference>
<comment type="pathway">
    <text evidence="1">Protein modification; protein glycosylation.</text>
</comment>
<keyword evidence="5" id="KW-0472">Membrane</keyword>
<keyword evidence="9" id="KW-1185">Reference proteome</keyword>
<evidence type="ECO:0000256" key="6">
    <source>
        <dbReference type="SAM" id="MobiDB-lite"/>
    </source>
</evidence>
<keyword evidence="5" id="KW-0812">Transmembrane</keyword>
<evidence type="ECO:0000256" key="4">
    <source>
        <dbReference type="ARBA" id="ARBA00022679"/>
    </source>
</evidence>
<sequence>MTQDFLCEIDTVLTKIEEIQLLSPFVAFSSSAMAAFALPELYMLSQDVLFHFPMARGSAMGVGTEYPPPTTLEQSSLEGGYRRPLNRKYPARRTMSSFLGCEDTTLPEPLGSWMRIKEILVQIIVEPRKGFEAFRSIADSVSSLSPELCMLGHYSLRVAFLIFRSPEERMAELEVEDVPWAFASASTILSSGWPVFGLLGLLAYKLAREGAATTDSCTQQAESFRIRYEDATLRGSEVAFSSDVENTAVGLLRGLRDLNATTALSGLGATRFARRGCLLGAGLPLVGYAASVSCLGRRDPLVWEMLQGVVETYEDYFLRPASGPSSCLPRALHLQRCQSVMQQETLLNLLSAGMWASESLHLLQRISEAFARGSGKLVALHGGPLGETGRKFLVSVDPFEDQFHGYGLPAFTSHLWSDHKDFHVLEGIRCPDVLTARDSLPGLPFPGSLVYVDHEAGIGPGRDAGNLAEVLGKYQIVYLGVLSPFAATRCWSRHGSRHAQHRRVCAKVFDREVSERSGALKVLYVPFASTSFAGRRKHTPLDLSTQQRPVEQKPFFLAYMAYACVDHRERMFDLLVQAAARRGLPAPAALSRCTGYTSAHRRARNDSRDLAASFLDEAVELLRPYTFALVFENKLVPGYVTEKIVNAFLAGCIPIYWGSRAVLDVFNPSSFIYANDLQAEGAADDYSPNDPLQGLERVVDRVMEVAKDPVALREMASAPILDASRHRKFFSWHSAVRTWLQSEGHLNSENREDALLIPERISAAAAGQESGSRAGFASPSPASM</sequence>